<dbReference type="Pfam" id="PF01678">
    <property type="entry name" value="DAP_epimerase"/>
    <property type="match status" value="2"/>
</dbReference>
<feature type="binding site" evidence="8">
    <location>
        <position position="12"/>
    </location>
    <ligand>
        <name>substrate</name>
    </ligand>
</feature>
<evidence type="ECO:0000313" key="10">
    <source>
        <dbReference type="EMBL" id="OLY44341.1"/>
    </source>
</evidence>
<comment type="subunit">
    <text evidence="8">Homodimer.</text>
</comment>
<dbReference type="EC" id="5.1.1.7" evidence="3 8"/>
<feature type="active site" evidence="9">
    <location>
        <position position="73"/>
    </location>
</feature>
<evidence type="ECO:0000256" key="1">
    <source>
        <dbReference type="ARBA" id="ARBA00005196"/>
    </source>
</evidence>
<dbReference type="OrthoDB" id="9805408at2"/>
<evidence type="ECO:0000256" key="5">
    <source>
        <dbReference type="ARBA" id="ARBA00023154"/>
    </source>
</evidence>
<dbReference type="InterPro" id="IPR018510">
    <property type="entry name" value="DAP_epimerase_AS"/>
</dbReference>
<evidence type="ECO:0000256" key="4">
    <source>
        <dbReference type="ARBA" id="ARBA00022605"/>
    </source>
</evidence>
<dbReference type="PANTHER" id="PTHR31689">
    <property type="entry name" value="DIAMINOPIMELATE EPIMERASE, CHLOROPLASTIC"/>
    <property type="match status" value="1"/>
</dbReference>
<comment type="catalytic activity">
    <reaction evidence="7 8">
        <text>(2S,6S)-2,6-diaminopimelate = meso-2,6-diaminopimelate</text>
        <dbReference type="Rhea" id="RHEA:15393"/>
        <dbReference type="ChEBI" id="CHEBI:57609"/>
        <dbReference type="ChEBI" id="CHEBI:57791"/>
        <dbReference type="EC" id="5.1.1.7"/>
    </reaction>
</comment>
<comment type="similarity">
    <text evidence="2 8">Belongs to the diaminopimelate epimerase family.</text>
</comment>
<dbReference type="GO" id="GO:0005829">
    <property type="term" value="C:cytosol"/>
    <property type="evidence" value="ECO:0007669"/>
    <property type="project" value="TreeGrafter"/>
</dbReference>
<protein>
    <recommendedName>
        <fullName evidence="3 8">Diaminopimelate epimerase</fullName>
        <shortName evidence="8">DAP epimerase</shortName>
        <ecNumber evidence="3 8">5.1.1.7</ecNumber>
    </recommendedName>
    <alternativeName>
        <fullName evidence="8">PLP-independent amino acid racemase</fullName>
    </alternativeName>
</protein>
<evidence type="ECO:0000256" key="3">
    <source>
        <dbReference type="ARBA" id="ARBA00013080"/>
    </source>
</evidence>
<dbReference type="Gene3D" id="3.10.310.10">
    <property type="entry name" value="Diaminopimelate Epimerase, Chain A, domain 1"/>
    <property type="match status" value="2"/>
</dbReference>
<dbReference type="UniPathway" id="UPA00034">
    <property type="reaction ID" value="UER00025"/>
</dbReference>
<evidence type="ECO:0000256" key="9">
    <source>
        <dbReference type="PROSITE-ProRule" id="PRU10125"/>
    </source>
</evidence>
<feature type="site" description="Could be important to modulate the pK values of the two catalytic cysteine residues" evidence="8">
    <location>
        <position position="207"/>
    </location>
</feature>
<dbReference type="SUPFAM" id="SSF54506">
    <property type="entry name" value="Diaminopimelate epimerase-like"/>
    <property type="match status" value="2"/>
</dbReference>
<name>A0A1R0FBH6_9HYPH</name>
<dbReference type="GO" id="GO:0009089">
    <property type="term" value="P:lysine biosynthetic process via diaminopimelate"/>
    <property type="evidence" value="ECO:0007669"/>
    <property type="project" value="UniProtKB-UniRule"/>
</dbReference>
<comment type="function">
    <text evidence="8">Catalyzes the stereoinversion of LL-2,6-diaminopimelate (L,L-DAP) to meso-diaminopimelate (meso-DAP), a precursor of L-lysine and an essential component of the bacterial peptidoglycan.</text>
</comment>
<dbReference type="GO" id="GO:0008837">
    <property type="term" value="F:diaminopimelate epimerase activity"/>
    <property type="evidence" value="ECO:0007669"/>
    <property type="project" value="UniProtKB-UniRule"/>
</dbReference>
<comment type="caution">
    <text evidence="10">The sequence shown here is derived from an EMBL/GenBank/DDBJ whole genome shotgun (WGS) entry which is preliminary data.</text>
</comment>
<dbReference type="PROSITE" id="PS01326">
    <property type="entry name" value="DAP_EPIMERASE"/>
    <property type="match status" value="1"/>
</dbReference>
<keyword evidence="6 8" id="KW-0413">Isomerase</keyword>
<keyword evidence="8" id="KW-0963">Cytoplasm</keyword>
<evidence type="ECO:0000313" key="11">
    <source>
        <dbReference type="Proteomes" id="UP000187344"/>
    </source>
</evidence>
<feature type="binding site" evidence="8">
    <location>
        <position position="155"/>
    </location>
    <ligand>
        <name>substrate</name>
    </ligand>
</feature>
<feature type="binding site" evidence="8">
    <location>
        <position position="44"/>
    </location>
    <ligand>
        <name>substrate</name>
    </ligand>
</feature>
<dbReference type="NCBIfam" id="TIGR00652">
    <property type="entry name" value="DapF"/>
    <property type="match status" value="1"/>
</dbReference>
<proteinExistence type="inferred from homology"/>
<feature type="binding site" evidence="8">
    <location>
        <position position="64"/>
    </location>
    <ligand>
        <name>substrate</name>
    </ligand>
</feature>
<comment type="subcellular location">
    <subcellularLocation>
        <location evidence="8">Cytoplasm</location>
    </subcellularLocation>
</comment>
<dbReference type="EMBL" id="LXYT01000001">
    <property type="protein sequence ID" value="OLY44341.1"/>
    <property type="molecule type" value="Genomic_DNA"/>
</dbReference>
<feature type="binding site" evidence="8">
    <location>
        <begin position="207"/>
        <end position="208"/>
    </location>
    <ligand>
        <name>substrate</name>
    </ligand>
</feature>
<dbReference type="PANTHER" id="PTHR31689:SF0">
    <property type="entry name" value="DIAMINOPIMELATE EPIMERASE"/>
    <property type="match status" value="1"/>
</dbReference>
<dbReference type="HAMAP" id="MF_00197">
    <property type="entry name" value="DAP_epimerase"/>
    <property type="match status" value="1"/>
</dbReference>
<sequence length="281" mass="30862">MIPFEKMNGLGNEIIVADMRETKTDITPKAAIALSKKRDTAFDQIMAVHKPIKSGSDYHIVIWNSDGSKAQACGNGTRCVVEWLYKQNLGDNFKLDTVAGIVRAKRRENGLVSVDMGIPHLEWQEIPVSHAIADTNHADIGRGLLHDASLVSMGNPHAIFFVGDDIKKIALDKYGPELEHDPFFPERCNISIAHVTSPTSLTLRTWERGAGLTRACGTASCAATVAASRRGLTKRHVTVTLPGGKLDILWEKDNHIIMTGPTEFEFSGKFDPVSGEYQRIS</sequence>
<dbReference type="AlphaFoldDB" id="A0A1R0FBH6"/>
<feature type="binding site" evidence="8">
    <location>
        <position position="189"/>
    </location>
    <ligand>
        <name>substrate</name>
    </ligand>
</feature>
<keyword evidence="11" id="KW-1185">Reference proteome</keyword>
<evidence type="ECO:0000256" key="6">
    <source>
        <dbReference type="ARBA" id="ARBA00023235"/>
    </source>
</evidence>
<evidence type="ECO:0000256" key="8">
    <source>
        <dbReference type="HAMAP-Rule" id="MF_00197"/>
    </source>
</evidence>
<evidence type="ECO:0000256" key="7">
    <source>
        <dbReference type="ARBA" id="ARBA00051712"/>
    </source>
</evidence>
<dbReference type="InterPro" id="IPR001653">
    <property type="entry name" value="DAP_epimerase_DapF"/>
</dbReference>
<feature type="binding site" evidence="8">
    <location>
        <begin position="74"/>
        <end position="75"/>
    </location>
    <ligand>
        <name>substrate</name>
    </ligand>
</feature>
<reference evidence="10 11" key="1">
    <citation type="submission" date="2016-12" db="EMBL/GenBank/DDBJ databases">
        <title>Comparative genomics of Bartonella apis.</title>
        <authorList>
            <person name="Engel P."/>
        </authorList>
    </citation>
    <scope>NUCLEOTIDE SEQUENCE [LARGE SCALE GENOMIC DNA]</scope>
    <source>
        <strain evidence="10 11">PEB0149</strain>
    </source>
</reference>
<dbReference type="RefSeq" id="WP_075869913.1">
    <property type="nucleotide sequence ID" value="NZ_CALYQA010000002.1"/>
</dbReference>
<evidence type="ECO:0000256" key="2">
    <source>
        <dbReference type="ARBA" id="ARBA00010219"/>
    </source>
</evidence>
<dbReference type="Proteomes" id="UP000187344">
    <property type="component" value="Unassembled WGS sequence"/>
</dbReference>
<comment type="pathway">
    <text evidence="1 8">Amino-acid biosynthesis; L-lysine biosynthesis via DAP pathway; DL-2,6-diaminopimelate from LL-2,6-diaminopimelate: step 1/1.</text>
</comment>
<organism evidence="10 11">
    <name type="scientific">Bartonella apis</name>
    <dbReference type="NCBI Taxonomy" id="1686310"/>
    <lineage>
        <taxon>Bacteria</taxon>
        <taxon>Pseudomonadati</taxon>
        <taxon>Pseudomonadota</taxon>
        <taxon>Alphaproteobacteria</taxon>
        <taxon>Hyphomicrobiales</taxon>
        <taxon>Bartonellaceae</taxon>
        <taxon>Bartonella</taxon>
    </lineage>
</organism>
<feature type="binding site" evidence="8">
    <location>
        <begin position="217"/>
        <end position="218"/>
    </location>
    <ligand>
        <name>substrate</name>
    </ligand>
</feature>
<keyword evidence="4 8" id="KW-0028">Amino-acid biosynthesis</keyword>
<feature type="active site" description="Proton acceptor" evidence="8">
    <location>
        <position position="216"/>
    </location>
</feature>
<keyword evidence="5 8" id="KW-0457">Lysine biosynthesis</keyword>
<gene>
    <name evidence="8" type="primary">dapF</name>
    <name evidence="10" type="ORF">PEB0149_018100</name>
</gene>
<feature type="site" description="Could be important to modulate the pK values of the two catalytic cysteine residues" evidence="8">
    <location>
        <position position="157"/>
    </location>
</feature>
<feature type="active site" description="Proton donor" evidence="8">
    <location>
        <position position="73"/>
    </location>
</feature>
<accession>A0A1R0FBH6</accession>